<proteinExistence type="predicted"/>
<evidence type="ECO:0000313" key="2">
    <source>
        <dbReference type="EMBL" id="ODS12575.1"/>
    </source>
</evidence>
<dbReference type="EMBL" id="MDCJ01000007">
    <property type="protein sequence ID" value="ODS05222.1"/>
    <property type="molecule type" value="Genomic_DNA"/>
</dbReference>
<reference evidence="1 3" key="1">
    <citation type="submission" date="2016-08" db="EMBL/GenBank/DDBJ databases">
        <title>Genome sequencing of Vibrio scophthalmi strain FP3289, an isolated from Paralichthys olivaceus.</title>
        <authorList>
            <person name="Han H.-J."/>
        </authorList>
    </citation>
    <scope>NUCLEOTIDE SEQUENCE [LARGE SCALE GENOMIC DNA]</scope>
    <source>
        <strain evidence="1 3">FP3289</strain>
    </source>
</reference>
<protein>
    <submittedName>
        <fullName evidence="1">Uncharacterized protein</fullName>
    </submittedName>
</protein>
<dbReference type="AlphaFoldDB" id="A0A1E3WI54"/>
<name>A0A1E3WI54_9VIBR</name>
<dbReference type="Proteomes" id="UP000095131">
    <property type="component" value="Unassembled WGS sequence"/>
</dbReference>
<dbReference type="EMBL" id="MDCJ01000002">
    <property type="protein sequence ID" value="ODS12575.1"/>
    <property type="molecule type" value="Genomic_DNA"/>
</dbReference>
<evidence type="ECO:0000313" key="3">
    <source>
        <dbReference type="Proteomes" id="UP000095131"/>
    </source>
</evidence>
<dbReference type="RefSeq" id="WP_069447202.1">
    <property type="nucleotide sequence ID" value="NZ_MDCJ01000002.1"/>
</dbReference>
<sequence length="115" mass="12817">MSKSPAIVALKAIINQLDNLEKELKLIDMDSSPSIAESAKFMMHTCITERLMTLEFVLIEAKDPTGTLKAISEFSGEFTNRTFIAHVTGKLESDDLIKSLRKFAEGHLPLLTNQH</sequence>
<comment type="caution">
    <text evidence="1">The sequence shown here is derived from an EMBL/GenBank/DDBJ whole genome shotgun (WGS) entry which is preliminary data.</text>
</comment>
<accession>A0A1E3WI54</accession>
<gene>
    <name evidence="2" type="ORF">VSF3289_02900</name>
    <name evidence="1" type="ORF">VSF3289_04363</name>
</gene>
<evidence type="ECO:0000313" key="1">
    <source>
        <dbReference type="EMBL" id="ODS05222.1"/>
    </source>
</evidence>
<organism evidence="1 3">
    <name type="scientific">Vibrio scophthalmi</name>
    <dbReference type="NCBI Taxonomy" id="45658"/>
    <lineage>
        <taxon>Bacteria</taxon>
        <taxon>Pseudomonadati</taxon>
        <taxon>Pseudomonadota</taxon>
        <taxon>Gammaproteobacteria</taxon>
        <taxon>Vibrionales</taxon>
        <taxon>Vibrionaceae</taxon>
        <taxon>Vibrio</taxon>
    </lineage>
</organism>